<dbReference type="InterPro" id="IPR011251">
    <property type="entry name" value="Luciferase-like_dom"/>
</dbReference>
<evidence type="ECO:0000256" key="1">
    <source>
        <dbReference type="ARBA" id="ARBA00007789"/>
    </source>
</evidence>
<evidence type="ECO:0000259" key="2">
    <source>
        <dbReference type="Pfam" id="PF00296"/>
    </source>
</evidence>
<dbReference type="Pfam" id="PF00296">
    <property type="entry name" value="Bac_luciferase"/>
    <property type="match status" value="1"/>
</dbReference>
<dbReference type="GO" id="GO:0005829">
    <property type="term" value="C:cytosol"/>
    <property type="evidence" value="ECO:0007669"/>
    <property type="project" value="TreeGrafter"/>
</dbReference>
<dbReference type="NCBIfam" id="TIGR03558">
    <property type="entry name" value="oxido_grp_1"/>
    <property type="match status" value="1"/>
</dbReference>
<dbReference type="FunFam" id="3.20.20.30:FF:000002">
    <property type="entry name" value="LLM class flavin-dependent oxidoreductase"/>
    <property type="match status" value="1"/>
</dbReference>
<protein>
    <recommendedName>
        <fullName evidence="2">Luciferase-like domain-containing protein</fullName>
    </recommendedName>
</protein>
<dbReference type="AlphaFoldDB" id="A0A382GIZ3"/>
<accession>A0A382GIZ3</accession>
<dbReference type="Gene3D" id="3.20.20.30">
    <property type="entry name" value="Luciferase-like domain"/>
    <property type="match status" value="1"/>
</dbReference>
<name>A0A382GIZ3_9ZZZZ</name>
<dbReference type="PANTHER" id="PTHR30137">
    <property type="entry name" value="LUCIFERASE-LIKE MONOOXYGENASE"/>
    <property type="match status" value="1"/>
</dbReference>
<gene>
    <name evidence="3" type="ORF">METZ01_LOCUS227579</name>
</gene>
<dbReference type="InterPro" id="IPR019949">
    <property type="entry name" value="CmoO-like"/>
</dbReference>
<dbReference type="EMBL" id="UINC01055631">
    <property type="protein sequence ID" value="SVB74725.1"/>
    <property type="molecule type" value="Genomic_DNA"/>
</dbReference>
<dbReference type="InterPro" id="IPR036661">
    <property type="entry name" value="Luciferase-like_sf"/>
</dbReference>
<dbReference type="SUPFAM" id="SSF51679">
    <property type="entry name" value="Bacterial luciferase-like"/>
    <property type="match status" value="1"/>
</dbReference>
<reference evidence="3" key="1">
    <citation type="submission" date="2018-05" db="EMBL/GenBank/DDBJ databases">
        <authorList>
            <person name="Lanie J.A."/>
            <person name="Ng W.-L."/>
            <person name="Kazmierczak K.M."/>
            <person name="Andrzejewski T.M."/>
            <person name="Davidsen T.M."/>
            <person name="Wayne K.J."/>
            <person name="Tettelin H."/>
            <person name="Glass J.I."/>
            <person name="Rusch D."/>
            <person name="Podicherti R."/>
            <person name="Tsui H.-C.T."/>
            <person name="Winkler M.E."/>
        </authorList>
    </citation>
    <scope>NUCLEOTIDE SEQUENCE</scope>
</reference>
<evidence type="ECO:0000313" key="3">
    <source>
        <dbReference type="EMBL" id="SVB74725.1"/>
    </source>
</evidence>
<dbReference type="CDD" id="cd00347">
    <property type="entry name" value="Flavin_utilizing_monoxygenases"/>
    <property type="match status" value="1"/>
</dbReference>
<proteinExistence type="predicted"/>
<dbReference type="InterPro" id="IPR050766">
    <property type="entry name" value="Bact_Lucif_Oxidored"/>
</dbReference>
<comment type="similarity">
    <text evidence="1">To bacterial alkanal monooxygenase alpha and beta chains.</text>
</comment>
<sequence>MIPFSILDLAPIRQGGDAAQAFALMRDQARHAEKLGYYRYWVAEHHNSGSIGSAATSVLIGHVAGATLTMRVGAGGIMLPNHSPLVIAEHFGTLESLYPGRIDLGLGRAPGTDRVTAHALRRQHTGGDHEFPQDVIELQSYFSVAASQQAVRAVPGAGLQVPIWLLGSSLFSAQLAAMLGLPYAFASHFAPDQLLDALHAYRIGFRPSEHLERPHAMVGVNVVAADTDAEARRLFSSQQMQSTDMMRGKRDPLAPPIDDIEQYWTALERPAVEHKLHFSFVGSAATVGRGLAALIEETEADEVITTVRIFEPDACLRSLEILADVRQLPSAADASDSSA</sequence>
<organism evidence="3">
    <name type="scientific">marine metagenome</name>
    <dbReference type="NCBI Taxonomy" id="408172"/>
    <lineage>
        <taxon>unclassified sequences</taxon>
        <taxon>metagenomes</taxon>
        <taxon>ecological metagenomes</taxon>
    </lineage>
</organism>
<feature type="domain" description="Luciferase-like" evidence="2">
    <location>
        <begin position="3"/>
        <end position="293"/>
    </location>
</feature>
<dbReference type="GO" id="GO:0016705">
    <property type="term" value="F:oxidoreductase activity, acting on paired donors, with incorporation or reduction of molecular oxygen"/>
    <property type="evidence" value="ECO:0007669"/>
    <property type="project" value="InterPro"/>
</dbReference>
<dbReference type="PANTHER" id="PTHR30137:SF6">
    <property type="entry name" value="LUCIFERASE-LIKE MONOOXYGENASE"/>
    <property type="match status" value="1"/>
</dbReference>